<proteinExistence type="predicted"/>
<keyword evidence="3" id="KW-1185">Reference proteome</keyword>
<evidence type="ECO:0000256" key="1">
    <source>
        <dbReference type="SAM" id="MobiDB-lite"/>
    </source>
</evidence>
<accession>A0A9P7F203</accession>
<name>A0A9P7F203_9AGAM</name>
<feature type="region of interest" description="Disordered" evidence="1">
    <location>
        <begin position="1"/>
        <end position="162"/>
    </location>
</feature>
<protein>
    <submittedName>
        <fullName evidence="2">Uncharacterized protein</fullName>
    </submittedName>
</protein>
<dbReference type="GeneID" id="64704185"/>
<gene>
    <name evidence="2" type="ORF">F5147DRAFT_777033</name>
</gene>
<dbReference type="OrthoDB" id="2686271at2759"/>
<comment type="caution">
    <text evidence="2">The sequence shown here is derived from an EMBL/GenBank/DDBJ whole genome shotgun (WGS) entry which is preliminary data.</text>
</comment>
<organism evidence="2 3">
    <name type="scientific">Suillus discolor</name>
    <dbReference type="NCBI Taxonomy" id="1912936"/>
    <lineage>
        <taxon>Eukaryota</taxon>
        <taxon>Fungi</taxon>
        <taxon>Dikarya</taxon>
        <taxon>Basidiomycota</taxon>
        <taxon>Agaricomycotina</taxon>
        <taxon>Agaricomycetes</taxon>
        <taxon>Agaricomycetidae</taxon>
        <taxon>Boletales</taxon>
        <taxon>Suillineae</taxon>
        <taxon>Suillaceae</taxon>
        <taxon>Suillus</taxon>
    </lineage>
</organism>
<evidence type="ECO:0000313" key="3">
    <source>
        <dbReference type="Proteomes" id="UP000823399"/>
    </source>
</evidence>
<reference evidence="2" key="1">
    <citation type="journal article" date="2020" name="New Phytol.">
        <title>Comparative genomics reveals dynamic genome evolution in host specialist ectomycorrhizal fungi.</title>
        <authorList>
            <person name="Lofgren L.A."/>
            <person name="Nguyen N.H."/>
            <person name="Vilgalys R."/>
            <person name="Ruytinx J."/>
            <person name="Liao H.L."/>
            <person name="Branco S."/>
            <person name="Kuo A."/>
            <person name="LaButti K."/>
            <person name="Lipzen A."/>
            <person name="Andreopoulos W."/>
            <person name="Pangilinan J."/>
            <person name="Riley R."/>
            <person name="Hundley H."/>
            <person name="Na H."/>
            <person name="Barry K."/>
            <person name="Grigoriev I.V."/>
            <person name="Stajich J.E."/>
            <person name="Kennedy P.G."/>
        </authorList>
    </citation>
    <scope>NUCLEOTIDE SEQUENCE</scope>
    <source>
        <strain evidence="2">FC423</strain>
    </source>
</reference>
<dbReference type="AlphaFoldDB" id="A0A9P7F203"/>
<dbReference type="EMBL" id="JABBWM010000054">
    <property type="protein sequence ID" value="KAG2100474.1"/>
    <property type="molecule type" value="Genomic_DNA"/>
</dbReference>
<evidence type="ECO:0000313" key="2">
    <source>
        <dbReference type="EMBL" id="KAG2100474.1"/>
    </source>
</evidence>
<dbReference type="Proteomes" id="UP000823399">
    <property type="component" value="Unassembled WGS sequence"/>
</dbReference>
<dbReference type="RefSeq" id="XP_041289579.1">
    <property type="nucleotide sequence ID" value="XM_041441926.1"/>
</dbReference>
<sequence length="223" mass="23490">MPPHAIASPKKKRSGKRKGSDASKAGLPKKSRAADIAEVPSMVPLVSLGLTGAEAEQNAPRRSGRPNAVTGGRNAQLEKIGSVLQSKPRTQERKGTTSLGLNVPVNPQAPEPRRRGRKNHSKAVPPPYSSLVRDAPDAPAKDIIATGPSFTSQQPGGRFGFVAPTEIAHSGTAQPNIQALHNPHVTIGAKDAEQCARDAIAEQQARDAIAEQQARDAIAEQRA</sequence>